<keyword evidence="2" id="KW-1185">Reference proteome</keyword>
<sequence>MKEKRGMANPRSYLHCIKNEDVNHLVLLLDGQSDLSLTQHPLGFPLKRLRMPQLLVKVKAYYDFEDVIDSDEELDLASMATEQ</sequence>
<protein>
    <submittedName>
        <fullName evidence="1">Uncharacterized protein</fullName>
    </submittedName>
</protein>
<reference evidence="1 2" key="1">
    <citation type="journal article" date="2009" name="Nat. Genet.">
        <title>The genome of the cucumber, Cucumis sativus L.</title>
        <authorList>
            <person name="Huang S."/>
            <person name="Li R."/>
            <person name="Zhang Z."/>
            <person name="Li L."/>
            <person name="Gu X."/>
            <person name="Fan W."/>
            <person name="Lucas W.J."/>
            <person name="Wang X."/>
            <person name="Xie B."/>
            <person name="Ni P."/>
            <person name="Ren Y."/>
            <person name="Zhu H."/>
            <person name="Li J."/>
            <person name="Lin K."/>
            <person name="Jin W."/>
            <person name="Fei Z."/>
            <person name="Li G."/>
            <person name="Staub J."/>
            <person name="Kilian A."/>
            <person name="van der Vossen E.A."/>
            <person name="Wu Y."/>
            <person name="Guo J."/>
            <person name="He J."/>
            <person name="Jia Z."/>
            <person name="Ren Y."/>
            <person name="Tian G."/>
            <person name="Lu Y."/>
            <person name="Ruan J."/>
            <person name="Qian W."/>
            <person name="Wang M."/>
            <person name="Huang Q."/>
            <person name="Li B."/>
            <person name="Xuan Z."/>
            <person name="Cao J."/>
            <person name="Asan"/>
            <person name="Wu Z."/>
            <person name="Zhang J."/>
            <person name="Cai Q."/>
            <person name="Bai Y."/>
            <person name="Zhao B."/>
            <person name="Han Y."/>
            <person name="Li Y."/>
            <person name="Li X."/>
            <person name="Wang S."/>
            <person name="Shi Q."/>
            <person name="Liu S."/>
            <person name="Cho W.K."/>
            <person name="Kim J.Y."/>
            <person name="Xu Y."/>
            <person name="Heller-Uszynska K."/>
            <person name="Miao H."/>
            <person name="Cheng Z."/>
            <person name="Zhang S."/>
            <person name="Wu J."/>
            <person name="Yang Y."/>
            <person name="Kang H."/>
            <person name="Li M."/>
            <person name="Liang H."/>
            <person name="Ren X."/>
            <person name="Shi Z."/>
            <person name="Wen M."/>
            <person name="Jian M."/>
            <person name="Yang H."/>
            <person name="Zhang G."/>
            <person name="Yang Z."/>
            <person name="Chen R."/>
            <person name="Liu S."/>
            <person name="Li J."/>
            <person name="Ma L."/>
            <person name="Liu H."/>
            <person name="Zhou Y."/>
            <person name="Zhao J."/>
            <person name="Fang X."/>
            <person name="Li G."/>
            <person name="Fang L."/>
            <person name="Li Y."/>
            <person name="Liu D."/>
            <person name="Zheng H."/>
            <person name="Zhang Y."/>
            <person name="Qin N."/>
            <person name="Li Z."/>
            <person name="Yang G."/>
            <person name="Yang S."/>
            <person name="Bolund L."/>
            <person name="Kristiansen K."/>
            <person name="Zheng H."/>
            <person name="Li S."/>
            <person name="Zhang X."/>
            <person name="Yang H."/>
            <person name="Wang J."/>
            <person name="Sun R."/>
            <person name="Zhang B."/>
            <person name="Jiang S."/>
            <person name="Wang J."/>
            <person name="Du Y."/>
            <person name="Li S."/>
        </authorList>
    </citation>
    <scope>NUCLEOTIDE SEQUENCE [LARGE SCALE GENOMIC DNA]</scope>
    <source>
        <strain evidence="2">cv. 9930</strain>
    </source>
</reference>
<dbReference type="Gramene" id="KGN55587">
    <property type="protein sequence ID" value="KGN55587"/>
    <property type="gene ID" value="Csa_3G000110"/>
</dbReference>
<dbReference type="Proteomes" id="UP000029981">
    <property type="component" value="Chromosome 3"/>
</dbReference>
<organism evidence="1 2">
    <name type="scientific">Cucumis sativus</name>
    <name type="common">Cucumber</name>
    <dbReference type="NCBI Taxonomy" id="3659"/>
    <lineage>
        <taxon>Eukaryota</taxon>
        <taxon>Viridiplantae</taxon>
        <taxon>Streptophyta</taxon>
        <taxon>Embryophyta</taxon>
        <taxon>Tracheophyta</taxon>
        <taxon>Spermatophyta</taxon>
        <taxon>Magnoliopsida</taxon>
        <taxon>eudicotyledons</taxon>
        <taxon>Gunneridae</taxon>
        <taxon>Pentapetalae</taxon>
        <taxon>rosids</taxon>
        <taxon>fabids</taxon>
        <taxon>Cucurbitales</taxon>
        <taxon>Cucurbitaceae</taxon>
        <taxon>Benincaseae</taxon>
        <taxon>Cucumis</taxon>
    </lineage>
</organism>
<dbReference type="EMBL" id="CM002924">
    <property type="protein sequence ID" value="KGN55587.1"/>
    <property type="molecule type" value="Genomic_DNA"/>
</dbReference>
<name>A0A0A0L4S2_CUCSA</name>
<dbReference type="AlphaFoldDB" id="A0A0A0L4S2"/>
<gene>
    <name evidence="1" type="ORF">Csa_3G000110</name>
</gene>
<reference evidence="1 2" key="3">
    <citation type="journal article" date="2010" name="BMC Genomics">
        <title>Transcriptome sequencing and comparative analysis of cucumber flowers with different sex types.</title>
        <authorList>
            <person name="Guo S."/>
            <person name="Zheng Y."/>
            <person name="Joung J.G."/>
            <person name="Liu S."/>
            <person name="Zhang Z."/>
            <person name="Crasta O.R."/>
            <person name="Sobral B.W."/>
            <person name="Xu Y."/>
            <person name="Huang S."/>
            <person name="Fei Z."/>
        </authorList>
    </citation>
    <scope>NUCLEOTIDE SEQUENCE [LARGE SCALE GENOMIC DNA]</scope>
    <source>
        <strain evidence="2">cv. 9930</strain>
    </source>
</reference>
<reference evidence="1 2" key="4">
    <citation type="journal article" date="2011" name="BMC Genomics">
        <title>RNA-Seq improves annotation of protein-coding genes in the cucumber genome.</title>
        <authorList>
            <person name="Li Z."/>
            <person name="Zhang Z."/>
            <person name="Yan P."/>
            <person name="Huang S."/>
            <person name="Fei Z."/>
            <person name="Lin K."/>
        </authorList>
    </citation>
    <scope>NUCLEOTIDE SEQUENCE [LARGE SCALE GENOMIC DNA]</scope>
    <source>
        <strain evidence="2">cv. 9930</strain>
    </source>
</reference>
<reference evidence="1 2" key="2">
    <citation type="journal article" date="2009" name="PLoS ONE">
        <title>An integrated genetic and cytogenetic map of the cucumber genome.</title>
        <authorList>
            <person name="Ren Y."/>
            <person name="Zhang Z."/>
            <person name="Liu J."/>
            <person name="Staub J.E."/>
            <person name="Han Y."/>
            <person name="Cheng Z."/>
            <person name="Li X."/>
            <person name="Lu J."/>
            <person name="Miao H."/>
            <person name="Kang H."/>
            <person name="Xie B."/>
            <person name="Gu X."/>
            <person name="Wang X."/>
            <person name="Du Y."/>
            <person name="Jin W."/>
            <person name="Huang S."/>
        </authorList>
    </citation>
    <scope>NUCLEOTIDE SEQUENCE [LARGE SCALE GENOMIC DNA]</scope>
    <source>
        <strain evidence="2">cv. 9930</strain>
    </source>
</reference>
<accession>A0A0A0L4S2</accession>
<evidence type="ECO:0000313" key="2">
    <source>
        <dbReference type="Proteomes" id="UP000029981"/>
    </source>
</evidence>
<proteinExistence type="predicted"/>
<evidence type="ECO:0000313" key="1">
    <source>
        <dbReference type="EMBL" id="KGN55587.1"/>
    </source>
</evidence>